<accession>A0ABX0AG85</accession>
<organism evidence="1 2">
    <name type="scientific">Photorhabdus bodei</name>
    <dbReference type="NCBI Taxonomy" id="2029681"/>
    <lineage>
        <taxon>Bacteria</taxon>
        <taxon>Pseudomonadati</taxon>
        <taxon>Pseudomonadota</taxon>
        <taxon>Gammaproteobacteria</taxon>
        <taxon>Enterobacterales</taxon>
        <taxon>Morganellaceae</taxon>
        <taxon>Photorhabdus</taxon>
    </lineage>
</organism>
<sequence>MKDNGYKWLSNNLHDVNSQNYLWAHGIPHVQYNKKLITKSAHPKKTPVLLFAGLKPRQRI</sequence>
<reference evidence="1 2" key="1">
    <citation type="submission" date="2019-12" db="EMBL/GenBank/DDBJ databases">
        <title>Engineering Photorhabdus to improve their lethality against agricultural pests.</title>
        <authorList>
            <person name="Machado R.A.R."/>
        </authorList>
    </citation>
    <scope>NUCLEOTIDE SEQUENCE [LARGE SCALE GENOMIC DNA]</scope>
    <source>
        <strain evidence="1 2">M-CN4</strain>
    </source>
</reference>
<dbReference type="Proteomes" id="UP000466619">
    <property type="component" value="Unassembled WGS sequence"/>
</dbReference>
<evidence type="ECO:0000313" key="1">
    <source>
        <dbReference type="EMBL" id="NDL01812.1"/>
    </source>
</evidence>
<dbReference type="GeneID" id="88808853"/>
<gene>
    <name evidence="1" type="ORF">GPY48_00615</name>
</gene>
<proteinExistence type="predicted"/>
<dbReference type="EMBL" id="WSFC01000001">
    <property type="protein sequence ID" value="NDL01812.1"/>
    <property type="molecule type" value="Genomic_DNA"/>
</dbReference>
<keyword evidence="2" id="KW-1185">Reference proteome</keyword>
<dbReference type="RefSeq" id="WP_146747393.1">
    <property type="nucleotide sequence ID" value="NZ_CAWNYH010000005.1"/>
</dbReference>
<evidence type="ECO:0000313" key="2">
    <source>
        <dbReference type="Proteomes" id="UP000466619"/>
    </source>
</evidence>
<name>A0ABX0AG85_9GAMM</name>
<comment type="caution">
    <text evidence="1">The sequence shown here is derived from an EMBL/GenBank/DDBJ whole genome shotgun (WGS) entry which is preliminary data.</text>
</comment>
<protein>
    <submittedName>
        <fullName evidence="1">Uncharacterized protein</fullName>
    </submittedName>
</protein>